<dbReference type="EMBL" id="QXFM01000072">
    <property type="protein sequence ID" value="RIV88244.1"/>
    <property type="molecule type" value="Genomic_DNA"/>
</dbReference>
<evidence type="ECO:0000313" key="6">
    <source>
        <dbReference type="Proteomes" id="UP000265366"/>
    </source>
</evidence>
<dbReference type="InterPro" id="IPR035418">
    <property type="entry name" value="AraC-bd_2"/>
</dbReference>
<keyword evidence="6" id="KW-1185">Reference proteome</keyword>
<dbReference type="InterPro" id="IPR020449">
    <property type="entry name" value="Tscrpt_reg_AraC-type_HTH"/>
</dbReference>
<dbReference type="PROSITE" id="PS01124">
    <property type="entry name" value="HTH_ARAC_FAMILY_2"/>
    <property type="match status" value="1"/>
</dbReference>
<name>A0A3A1P9C3_9SPHN</name>
<dbReference type="Pfam" id="PF12833">
    <property type="entry name" value="HTH_18"/>
    <property type="match status" value="1"/>
</dbReference>
<dbReference type="Pfam" id="PF14525">
    <property type="entry name" value="AraC_binding_2"/>
    <property type="match status" value="1"/>
</dbReference>
<sequence length="319" mass="36218">MSAVQQFTTRDVAPSERARYWNDMAALRYAGSRVEAAYGEFTGRMWSWNIGPLAMLRPRTNPCRVLREPLPSSEHNLILHLQSRGHGTYSQGTQTARLEPGDAVLCSTGQPYEINLSHHETLVVEFPRELIERSVGALDERLVRRLPGTSPSLRIFHDFLLSLWQQGYREEHHLGWEEEVARLFAGMLAMALHGADFEQAKRAEPEMASRVRAIVEARLQDPEFSVLHIAEACDISVRAVQKVFATMGTTPSAYIQERRLTRAGEKLLAYPEATITRIAFDHGFNDSAYFTRCFRRRNGMSPREFRALREDTGEGSPQS</sequence>
<dbReference type="RefSeq" id="WP_119592510.1">
    <property type="nucleotide sequence ID" value="NZ_QXFM01000072.1"/>
</dbReference>
<proteinExistence type="predicted"/>
<dbReference type="PRINTS" id="PR00032">
    <property type="entry name" value="HTHARAC"/>
</dbReference>
<comment type="caution">
    <text evidence="5">The sequence shown here is derived from an EMBL/GenBank/DDBJ whole genome shotgun (WGS) entry which is preliminary data.</text>
</comment>
<dbReference type="AlphaFoldDB" id="A0A3A1P9C3"/>
<protein>
    <submittedName>
        <fullName evidence="5">Helix-turn-helix domain-containing protein</fullName>
    </submittedName>
</protein>
<keyword evidence="1" id="KW-0805">Transcription regulation</keyword>
<dbReference type="SMART" id="SM00342">
    <property type="entry name" value="HTH_ARAC"/>
    <property type="match status" value="1"/>
</dbReference>
<dbReference type="OrthoDB" id="9814125at2"/>
<dbReference type="PANTHER" id="PTHR43280:SF31">
    <property type="entry name" value="TRANSCRIPTIONAL REGULATORY PROTEIN"/>
    <property type="match status" value="1"/>
</dbReference>
<keyword evidence="3" id="KW-0804">Transcription</keyword>
<dbReference type="PANTHER" id="PTHR43280">
    <property type="entry name" value="ARAC-FAMILY TRANSCRIPTIONAL REGULATOR"/>
    <property type="match status" value="1"/>
</dbReference>
<feature type="domain" description="HTH araC/xylS-type" evidence="4">
    <location>
        <begin position="209"/>
        <end position="308"/>
    </location>
</feature>
<keyword evidence="2" id="KW-0238">DNA-binding</keyword>
<dbReference type="SUPFAM" id="SSF46689">
    <property type="entry name" value="Homeodomain-like"/>
    <property type="match status" value="1"/>
</dbReference>
<dbReference type="GO" id="GO:0003700">
    <property type="term" value="F:DNA-binding transcription factor activity"/>
    <property type="evidence" value="ECO:0007669"/>
    <property type="project" value="InterPro"/>
</dbReference>
<evidence type="ECO:0000313" key="5">
    <source>
        <dbReference type="EMBL" id="RIV88244.1"/>
    </source>
</evidence>
<accession>A0A3A1P9C3</accession>
<dbReference type="InterPro" id="IPR018060">
    <property type="entry name" value="HTH_AraC"/>
</dbReference>
<organism evidence="5 6">
    <name type="scientific">Aurantiacibacter xanthus</name>
    <dbReference type="NCBI Taxonomy" id="1784712"/>
    <lineage>
        <taxon>Bacteria</taxon>
        <taxon>Pseudomonadati</taxon>
        <taxon>Pseudomonadota</taxon>
        <taxon>Alphaproteobacteria</taxon>
        <taxon>Sphingomonadales</taxon>
        <taxon>Erythrobacteraceae</taxon>
        <taxon>Aurantiacibacter</taxon>
    </lineage>
</organism>
<evidence type="ECO:0000256" key="2">
    <source>
        <dbReference type="ARBA" id="ARBA00023125"/>
    </source>
</evidence>
<evidence type="ECO:0000256" key="1">
    <source>
        <dbReference type="ARBA" id="ARBA00023015"/>
    </source>
</evidence>
<dbReference type="GO" id="GO:0043565">
    <property type="term" value="F:sequence-specific DNA binding"/>
    <property type="evidence" value="ECO:0007669"/>
    <property type="project" value="InterPro"/>
</dbReference>
<gene>
    <name evidence="5" type="ORF">D2V17_07795</name>
</gene>
<dbReference type="Proteomes" id="UP000265366">
    <property type="component" value="Unassembled WGS sequence"/>
</dbReference>
<reference evidence="5 6" key="1">
    <citation type="submission" date="2018-08" db="EMBL/GenBank/DDBJ databases">
        <title>Erythrobacter zhengii sp.nov., a bacterium isolated from deep-sea sediment.</title>
        <authorList>
            <person name="Fang C."/>
            <person name="Wu Y.-H."/>
            <person name="Sun C."/>
            <person name="Wang H."/>
            <person name="Cheng H."/>
            <person name="Meng F.-X."/>
            <person name="Wang C.-S."/>
            <person name="Xu X.-W."/>
        </authorList>
    </citation>
    <scope>NUCLEOTIDE SEQUENCE [LARGE SCALE GENOMIC DNA]</scope>
    <source>
        <strain evidence="5 6">CCTCC AB 2015396</strain>
    </source>
</reference>
<dbReference type="InterPro" id="IPR009057">
    <property type="entry name" value="Homeodomain-like_sf"/>
</dbReference>
<dbReference type="Gene3D" id="1.10.10.60">
    <property type="entry name" value="Homeodomain-like"/>
    <property type="match status" value="1"/>
</dbReference>
<evidence type="ECO:0000256" key="3">
    <source>
        <dbReference type="ARBA" id="ARBA00023163"/>
    </source>
</evidence>
<evidence type="ECO:0000259" key="4">
    <source>
        <dbReference type="PROSITE" id="PS01124"/>
    </source>
</evidence>